<feature type="domain" description="CUB" evidence="5">
    <location>
        <begin position="232"/>
        <end position="354"/>
    </location>
</feature>
<evidence type="ECO:0000256" key="1">
    <source>
        <dbReference type="ARBA" id="ARBA00022536"/>
    </source>
</evidence>
<proteinExistence type="predicted"/>
<dbReference type="Pfam" id="PF00431">
    <property type="entry name" value="CUB"/>
    <property type="match status" value="4"/>
</dbReference>
<dbReference type="AlphaFoldDB" id="A0AAD9UR50"/>
<dbReference type="SMART" id="SM00042">
    <property type="entry name" value="CUB"/>
    <property type="match status" value="4"/>
</dbReference>
<reference evidence="6" key="1">
    <citation type="journal article" date="2023" name="G3 (Bethesda)">
        <title>Whole genome assembly and annotation of the endangered Caribbean coral Acropora cervicornis.</title>
        <authorList>
            <person name="Selwyn J.D."/>
            <person name="Vollmer S.V."/>
        </authorList>
    </citation>
    <scope>NUCLEOTIDE SEQUENCE</scope>
    <source>
        <strain evidence="6">K2</strain>
    </source>
</reference>
<dbReference type="Gene3D" id="3.30.70.270">
    <property type="match status" value="1"/>
</dbReference>
<dbReference type="InterPro" id="IPR043502">
    <property type="entry name" value="DNA/RNA_pol_sf"/>
</dbReference>
<keyword evidence="3" id="KW-1015">Disulfide bond</keyword>
<feature type="domain" description="CUB" evidence="5">
    <location>
        <begin position="96"/>
        <end position="209"/>
    </location>
</feature>
<dbReference type="InterPro" id="IPR035914">
    <property type="entry name" value="Sperma_CUB_dom_sf"/>
</dbReference>
<dbReference type="PANTHER" id="PTHR24251:SF30">
    <property type="entry name" value="MEMBRANE FRIZZLED-RELATED PROTEIN"/>
    <property type="match status" value="1"/>
</dbReference>
<dbReference type="PROSITE" id="PS01180">
    <property type="entry name" value="CUB"/>
    <property type="match status" value="4"/>
</dbReference>
<comment type="caution">
    <text evidence="4">Lacks conserved residue(s) required for the propagation of feature annotation.</text>
</comment>
<evidence type="ECO:0000259" key="5">
    <source>
        <dbReference type="PROSITE" id="PS01180"/>
    </source>
</evidence>
<dbReference type="InterPro" id="IPR000742">
    <property type="entry name" value="EGF"/>
</dbReference>
<dbReference type="InterPro" id="IPR001881">
    <property type="entry name" value="EGF-like_Ca-bd_dom"/>
</dbReference>
<dbReference type="CDD" id="cd00054">
    <property type="entry name" value="EGF_CA"/>
    <property type="match status" value="1"/>
</dbReference>
<dbReference type="Pfam" id="PF14670">
    <property type="entry name" value="FXa_inhibition"/>
    <property type="match status" value="2"/>
</dbReference>
<feature type="domain" description="CUB" evidence="5">
    <location>
        <begin position="583"/>
        <end position="710"/>
    </location>
</feature>
<keyword evidence="7" id="KW-1185">Reference proteome</keyword>
<dbReference type="CDD" id="cd00041">
    <property type="entry name" value="CUB"/>
    <property type="match status" value="4"/>
</dbReference>
<dbReference type="SUPFAM" id="SSF49854">
    <property type="entry name" value="Spermadhesin, CUB domain"/>
    <property type="match status" value="4"/>
</dbReference>
<evidence type="ECO:0000256" key="4">
    <source>
        <dbReference type="PROSITE-ProRule" id="PRU00059"/>
    </source>
</evidence>
<dbReference type="Gene3D" id="2.10.25.10">
    <property type="entry name" value="Laminin"/>
    <property type="match status" value="2"/>
</dbReference>
<dbReference type="Proteomes" id="UP001249851">
    <property type="component" value="Unassembled WGS sequence"/>
</dbReference>
<comment type="caution">
    <text evidence="6">The sequence shown here is derived from an EMBL/GenBank/DDBJ whole genome shotgun (WGS) entry which is preliminary data.</text>
</comment>
<feature type="non-terminal residue" evidence="6">
    <location>
        <position position="842"/>
    </location>
</feature>
<evidence type="ECO:0000256" key="2">
    <source>
        <dbReference type="ARBA" id="ARBA00022737"/>
    </source>
</evidence>
<dbReference type="GO" id="GO:0005509">
    <property type="term" value="F:calcium ion binding"/>
    <property type="evidence" value="ECO:0007669"/>
    <property type="project" value="InterPro"/>
</dbReference>
<dbReference type="FunFam" id="2.60.120.290:FF:000005">
    <property type="entry name" value="Procollagen C-endopeptidase enhancer 1"/>
    <property type="match status" value="2"/>
</dbReference>
<dbReference type="Gene3D" id="3.10.10.10">
    <property type="entry name" value="HIV Type 1 Reverse Transcriptase, subunit A, domain 1"/>
    <property type="match status" value="1"/>
</dbReference>
<keyword evidence="1" id="KW-0245">EGF-like domain</keyword>
<gene>
    <name evidence="6" type="ORF">P5673_033572</name>
</gene>
<sequence>MDYRKLNQLTQKDAIPLPRTDNVLEALGGAQWFSSLDLASGYITGRCSPTTWSFILDADASQYLGIGTVLSQQQQDGTEGGSFVHALTITLYDGSCAYNFTNPEGNFTSPNHPSGYPNNLSCLWTITAAPGHYIHLYFLYFRLEYQSSYCPYDYVEVSDSNYPASSIKIKRCGYQSPWCVTSTSNALYVRLITDHIVKMSGFFASYTNHANPFSGNCTSLNATQSQARQGSCGYNFTDRQGNLSSPNYPYSYPDNINCLWTITATPGDYIYLYFTYFYVQGYLYWYGNYGYSSSCPYDYVEIFDLNYTSSSMKVRGCGYQFPWCVKSASHVIYIRFVTDDTYSFAGFTARYEVYRNPPAGGNCLSLNPYASSSKILQATPTFSPVATSSPGVSASASPPSPSGSCGYNFTDRQGNLSSPNYPYSYPDNINCLWTITATPGEYIYLYFTYFYVQGYFSWYYYGNYGYYGYNSYCPYDYVEIFDLNYPSSSIKVKGCGYQSPWCVRSKSQVMHIRFVTNSIYSYTGFTAHYAVYRTSLAGDNCLSLNPYSSSSTIIQATPTFSPIVTSTPGVSVSASPPFPSGSCGYNFTDRQGNLTSPNYPYSYPNDLNCRWTITARAGDYIYLYFTYFYVQGYYHYYYYGQYGRYGYNSYCPYDSVEVFDLNYPSSFIKVRGCGYQSPWCVKSRSHVMYIRFVTNSIYSYTGFRAHYAVYRNPPSGENCLSLNPYASSSRIIQATPIKAIYPTPASKRLRYHSSTVTPQKDPDFHLQLPSDCEQVCHNTPGSYICSCVTGYQLASDGKSCSDINECSVNNGGCSHHCYNIPGAHYCGCPEGTTMAANNFTCV</sequence>
<evidence type="ECO:0000256" key="3">
    <source>
        <dbReference type="ARBA" id="ARBA00023157"/>
    </source>
</evidence>
<feature type="domain" description="CUB" evidence="5">
    <location>
        <begin position="405"/>
        <end position="532"/>
    </location>
</feature>
<reference evidence="6" key="2">
    <citation type="journal article" date="2023" name="Science">
        <title>Genomic signatures of disease resistance in endangered staghorn corals.</title>
        <authorList>
            <person name="Vollmer S.V."/>
            <person name="Selwyn J.D."/>
            <person name="Despard B.A."/>
            <person name="Roesel C.L."/>
        </authorList>
    </citation>
    <scope>NUCLEOTIDE SEQUENCE</scope>
    <source>
        <strain evidence="6">K2</strain>
    </source>
</reference>
<evidence type="ECO:0000313" key="7">
    <source>
        <dbReference type="Proteomes" id="UP001249851"/>
    </source>
</evidence>
<name>A0AAD9UR50_ACRCE</name>
<dbReference type="SMART" id="SM00181">
    <property type="entry name" value="EGF"/>
    <property type="match status" value="2"/>
</dbReference>
<keyword evidence="2" id="KW-0677">Repeat</keyword>
<dbReference type="FunFam" id="2.10.25.10:FF:000240">
    <property type="entry name" value="Vitamin K-dependent protein S"/>
    <property type="match status" value="1"/>
</dbReference>
<protein>
    <submittedName>
        <fullName evidence="6">Tolloid-like protein 2</fullName>
    </submittedName>
</protein>
<accession>A0AAD9UR50</accession>
<organism evidence="6 7">
    <name type="scientific">Acropora cervicornis</name>
    <name type="common">Staghorn coral</name>
    <dbReference type="NCBI Taxonomy" id="6130"/>
    <lineage>
        <taxon>Eukaryota</taxon>
        <taxon>Metazoa</taxon>
        <taxon>Cnidaria</taxon>
        <taxon>Anthozoa</taxon>
        <taxon>Hexacorallia</taxon>
        <taxon>Scleractinia</taxon>
        <taxon>Astrocoeniina</taxon>
        <taxon>Acroporidae</taxon>
        <taxon>Acropora</taxon>
    </lineage>
</organism>
<dbReference type="SMART" id="SM00179">
    <property type="entry name" value="EGF_CA"/>
    <property type="match status" value="2"/>
</dbReference>
<dbReference type="SUPFAM" id="SSF57196">
    <property type="entry name" value="EGF/Laminin"/>
    <property type="match status" value="2"/>
</dbReference>
<dbReference type="SUPFAM" id="SSF56672">
    <property type="entry name" value="DNA/RNA polymerases"/>
    <property type="match status" value="1"/>
</dbReference>
<dbReference type="InterPro" id="IPR043128">
    <property type="entry name" value="Rev_trsase/Diguanyl_cyclase"/>
</dbReference>
<dbReference type="EMBL" id="JARQWQ010000282">
    <property type="protein sequence ID" value="KAK2546783.1"/>
    <property type="molecule type" value="Genomic_DNA"/>
</dbReference>
<evidence type="ECO:0000313" key="6">
    <source>
        <dbReference type="EMBL" id="KAK2546783.1"/>
    </source>
</evidence>
<dbReference type="FunFam" id="2.60.120.290:FF:000013">
    <property type="entry name" value="Membrane frizzled-related protein"/>
    <property type="match status" value="1"/>
</dbReference>
<dbReference type="PANTHER" id="PTHR24251">
    <property type="entry name" value="OVOCHYMASE-RELATED"/>
    <property type="match status" value="1"/>
</dbReference>
<dbReference type="Gene3D" id="2.60.120.290">
    <property type="entry name" value="Spermadhesin, CUB domain"/>
    <property type="match status" value="4"/>
</dbReference>
<dbReference type="InterPro" id="IPR000859">
    <property type="entry name" value="CUB_dom"/>
</dbReference>